<keyword evidence="3" id="KW-0238">DNA-binding</keyword>
<evidence type="ECO:0000259" key="8">
    <source>
        <dbReference type="PROSITE" id="PS50090"/>
    </source>
</evidence>
<comment type="subcellular location">
    <subcellularLocation>
        <location evidence="1">Nucleus</location>
    </subcellularLocation>
</comment>
<dbReference type="InterPro" id="IPR044822">
    <property type="entry name" value="Myb_DNA-bind_4"/>
</dbReference>
<sequence>METTERSSSSSSSSNWSHEETKQLLRIRGELDQTFMQTTRNKLLWEIISAKMTQKGFNRTPDQCKSKWKNLVTRYKQESKTMELENMQHQFPYYNELHSIFTTRINLISWIIEAEGVATGGEKKERMQLFFEEEEEEEEIKESHDYQRNSTSNSTKMKRNRKSTKNGSSSSNNNGDNKLKNILKNFMKQQKKIRVQWQEVMEARKAHRRLKDMEWRREMETLEEERLIMERKSKEREEQRRVSEEARGEKMDALVTAVLEKLSSSEDM</sequence>
<evidence type="ECO:0000256" key="1">
    <source>
        <dbReference type="ARBA" id="ARBA00004123"/>
    </source>
</evidence>
<dbReference type="EMBL" id="MVGT01004544">
    <property type="protein sequence ID" value="OUZ99108.1"/>
    <property type="molecule type" value="Genomic_DNA"/>
</dbReference>
<dbReference type="SMART" id="SM00717">
    <property type="entry name" value="SANT"/>
    <property type="match status" value="1"/>
</dbReference>
<dbReference type="AlphaFoldDB" id="A0A200PLM7"/>
<evidence type="ECO:0000256" key="3">
    <source>
        <dbReference type="ARBA" id="ARBA00023125"/>
    </source>
</evidence>
<reference evidence="9 10" key="1">
    <citation type="journal article" date="2017" name="Mol. Plant">
        <title>The Genome of Medicinal Plant Macleaya cordata Provides New Insights into Benzylisoquinoline Alkaloids Metabolism.</title>
        <authorList>
            <person name="Liu X."/>
            <person name="Liu Y."/>
            <person name="Huang P."/>
            <person name="Ma Y."/>
            <person name="Qing Z."/>
            <person name="Tang Q."/>
            <person name="Cao H."/>
            <person name="Cheng P."/>
            <person name="Zheng Y."/>
            <person name="Yuan Z."/>
            <person name="Zhou Y."/>
            <person name="Liu J."/>
            <person name="Tang Z."/>
            <person name="Zhuo Y."/>
            <person name="Zhang Y."/>
            <person name="Yu L."/>
            <person name="Huang J."/>
            <person name="Yang P."/>
            <person name="Peng Q."/>
            <person name="Zhang J."/>
            <person name="Jiang W."/>
            <person name="Zhang Z."/>
            <person name="Lin K."/>
            <person name="Ro D.K."/>
            <person name="Chen X."/>
            <person name="Xiong X."/>
            <person name="Shang Y."/>
            <person name="Huang S."/>
            <person name="Zeng J."/>
        </authorList>
    </citation>
    <scope>NUCLEOTIDE SEQUENCE [LARGE SCALE GENOMIC DNA]</scope>
    <source>
        <strain evidence="10">cv. BLH2017</strain>
        <tissue evidence="9">Root</tissue>
    </source>
</reference>
<dbReference type="GO" id="GO:0006355">
    <property type="term" value="P:regulation of DNA-templated transcription"/>
    <property type="evidence" value="ECO:0007669"/>
    <property type="project" value="UniProtKB-ARBA"/>
</dbReference>
<dbReference type="GO" id="GO:0003677">
    <property type="term" value="F:DNA binding"/>
    <property type="evidence" value="ECO:0007669"/>
    <property type="project" value="UniProtKB-KW"/>
</dbReference>
<dbReference type="PANTHER" id="PTHR21654:SF66">
    <property type="entry name" value="TRIHELIX TRANSCRIPTION FACTOR GT-3B"/>
    <property type="match status" value="1"/>
</dbReference>
<name>A0A200PLM7_MACCD</name>
<proteinExistence type="predicted"/>
<dbReference type="InterPro" id="IPR001005">
    <property type="entry name" value="SANT/Myb"/>
</dbReference>
<feature type="domain" description="Myb-like" evidence="8">
    <location>
        <begin position="8"/>
        <end position="72"/>
    </location>
</feature>
<dbReference type="OrthoDB" id="691673at2759"/>
<dbReference type="PROSITE" id="PS50090">
    <property type="entry name" value="MYB_LIKE"/>
    <property type="match status" value="1"/>
</dbReference>
<comment type="caution">
    <text evidence="9">The sequence shown here is derived from an EMBL/GenBank/DDBJ whole genome shotgun (WGS) entry which is preliminary data.</text>
</comment>
<feature type="coiled-coil region" evidence="6">
    <location>
        <begin position="212"/>
        <end position="249"/>
    </location>
</feature>
<dbReference type="Proteomes" id="UP000195402">
    <property type="component" value="Unassembled WGS sequence"/>
</dbReference>
<feature type="region of interest" description="Disordered" evidence="7">
    <location>
        <begin position="132"/>
        <end position="179"/>
    </location>
</feature>
<gene>
    <name evidence="9" type="ORF">BVC80_9077g37</name>
</gene>
<keyword evidence="2" id="KW-0805">Transcription regulation</keyword>
<dbReference type="Pfam" id="PF13837">
    <property type="entry name" value="Myb_DNA-bind_4"/>
    <property type="match status" value="1"/>
</dbReference>
<evidence type="ECO:0000256" key="4">
    <source>
        <dbReference type="ARBA" id="ARBA00023163"/>
    </source>
</evidence>
<dbReference type="InterPro" id="IPR009057">
    <property type="entry name" value="Homeodomain-like_sf"/>
</dbReference>
<dbReference type="PANTHER" id="PTHR21654">
    <property type="entry name" value="FI21293P1"/>
    <property type="match status" value="1"/>
</dbReference>
<keyword evidence="4" id="KW-0804">Transcription</keyword>
<dbReference type="SUPFAM" id="SSF46689">
    <property type="entry name" value="Homeodomain-like"/>
    <property type="match status" value="1"/>
</dbReference>
<dbReference type="GO" id="GO:0005634">
    <property type="term" value="C:nucleus"/>
    <property type="evidence" value="ECO:0007669"/>
    <property type="project" value="UniProtKB-SubCell"/>
</dbReference>
<dbReference type="CDD" id="cd12203">
    <property type="entry name" value="GT1"/>
    <property type="match status" value="1"/>
</dbReference>
<dbReference type="FunFam" id="1.10.10.60:FF:000032">
    <property type="entry name" value="Zinc finger and SCAN domain-containing 20"/>
    <property type="match status" value="1"/>
</dbReference>
<evidence type="ECO:0000256" key="7">
    <source>
        <dbReference type="SAM" id="MobiDB-lite"/>
    </source>
</evidence>
<evidence type="ECO:0000256" key="5">
    <source>
        <dbReference type="ARBA" id="ARBA00023242"/>
    </source>
</evidence>
<keyword evidence="10" id="KW-1185">Reference proteome</keyword>
<accession>A0A200PLM7</accession>
<protein>
    <submittedName>
        <fullName evidence="9">SANT/Myb domain</fullName>
    </submittedName>
</protein>
<evidence type="ECO:0000313" key="10">
    <source>
        <dbReference type="Proteomes" id="UP000195402"/>
    </source>
</evidence>
<keyword evidence="5" id="KW-0539">Nucleus</keyword>
<evidence type="ECO:0000256" key="6">
    <source>
        <dbReference type="SAM" id="Coils"/>
    </source>
</evidence>
<evidence type="ECO:0000313" key="9">
    <source>
        <dbReference type="EMBL" id="OUZ99108.1"/>
    </source>
</evidence>
<dbReference type="Gene3D" id="1.10.10.60">
    <property type="entry name" value="Homeodomain-like"/>
    <property type="match status" value="1"/>
</dbReference>
<dbReference type="InParanoid" id="A0A200PLM7"/>
<organism evidence="9 10">
    <name type="scientific">Macleaya cordata</name>
    <name type="common">Five-seeded plume-poppy</name>
    <name type="synonym">Bocconia cordata</name>
    <dbReference type="NCBI Taxonomy" id="56857"/>
    <lineage>
        <taxon>Eukaryota</taxon>
        <taxon>Viridiplantae</taxon>
        <taxon>Streptophyta</taxon>
        <taxon>Embryophyta</taxon>
        <taxon>Tracheophyta</taxon>
        <taxon>Spermatophyta</taxon>
        <taxon>Magnoliopsida</taxon>
        <taxon>Ranunculales</taxon>
        <taxon>Papaveraceae</taxon>
        <taxon>Papaveroideae</taxon>
        <taxon>Macleaya</taxon>
    </lineage>
</organism>
<feature type="compositionally biased region" description="Low complexity" evidence="7">
    <location>
        <begin position="165"/>
        <end position="179"/>
    </location>
</feature>
<keyword evidence="6" id="KW-0175">Coiled coil</keyword>
<evidence type="ECO:0000256" key="2">
    <source>
        <dbReference type="ARBA" id="ARBA00023015"/>
    </source>
</evidence>